<dbReference type="InterPro" id="IPR000557">
    <property type="entry name" value="Calponin_repeat"/>
</dbReference>
<sequence>MKCTLVCVRSISPTVAGLGTPCPACVSTKVPQAAKYDHDLERQVRLWMGEILGEPFPDAGFQEAMKDGTLLCNLINKLEPGSVKKIKTSKVPFMQMENISQFLQAAERYGLKRTDLFQTVDLYEGKGMNAVLDCLLALASQAKTKGVVTQSNPGVKVAAKNERNFSEEVLNQSKMEISLQYGSNKGATQSGMTAPGTYRHL</sequence>
<evidence type="ECO:0000256" key="3">
    <source>
        <dbReference type="ARBA" id="ARBA00022860"/>
    </source>
</evidence>
<reference evidence="8" key="1">
    <citation type="journal article" date="2020" name="Nat. Ecol. Evol.">
        <title>Deeply conserved synteny resolves early events in vertebrate evolution.</title>
        <authorList>
            <person name="Simakov O."/>
            <person name="Marletaz F."/>
            <person name="Yue J.X."/>
            <person name="O'Connell B."/>
            <person name="Jenkins J."/>
            <person name="Brandt A."/>
            <person name="Calef R."/>
            <person name="Tung C.H."/>
            <person name="Huang T.K."/>
            <person name="Schmutz J."/>
            <person name="Satoh N."/>
            <person name="Yu J.K."/>
            <person name="Putnam N.H."/>
            <person name="Green R.E."/>
            <person name="Rokhsar D.S."/>
        </authorList>
    </citation>
    <scope>NUCLEOTIDE SEQUENCE [LARGE SCALE GENOMIC DNA]</scope>
    <source>
        <strain evidence="8">S238N-H82</strain>
    </source>
</reference>
<comment type="similarity">
    <text evidence="1 6">Belongs to the calponin family.</text>
</comment>
<dbReference type="InterPro" id="IPR001997">
    <property type="entry name" value="Calponin/LIMCH1"/>
</dbReference>
<dbReference type="SUPFAM" id="SSF47576">
    <property type="entry name" value="Calponin-homology domain, CH-domain"/>
    <property type="match status" value="1"/>
</dbReference>
<proteinExistence type="inferred from homology"/>
<dbReference type="KEGG" id="bfo:118431460"/>
<evidence type="ECO:0000256" key="5">
    <source>
        <dbReference type="ARBA" id="ARBA00025109"/>
    </source>
</evidence>
<dbReference type="InterPro" id="IPR036872">
    <property type="entry name" value="CH_dom_sf"/>
</dbReference>
<comment type="function">
    <text evidence="5 6">Thin filament-associated protein that is implicated in the regulation and modulation of smooth muscle contraction. It is capable of binding to actin, calmodulin and tropomyosin. The interaction of calponin with actin inhibits the actomyosin Mg-ATPase activity.</text>
</comment>
<evidence type="ECO:0000259" key="7">
    <source>
        <dbReference type="PROSITE" id="PS50021"/>
    </source>
</evidence>
<dbReference type="PRINTS" id="PR00888">
    <property type="entry name" value="SM22CALPONIN"/>
</dbReference>
<evidence type="ECO:0000256" key="2">
    <source>
        <dbReference type="ARBA" id="ARBA00022737"/>
    </source>
</evidence>
<dbReference type="GO" id="GO:0005516">
    <property type="term" value="F:calmodulin binding"/>
    <property type="evidence" value="ECO:0007669"/>
    <property type="project" value="UniProtKB-KW"/>
</dbReference>
<evidence type="ECO:0000313" key="8">
    <source>
        <dbReference type="Proteomes" id="UP000001554"/>
    </source>
</evidence>
<evidence type="ECO:0000256" key="4">
    <source>
        <dbReference type="ARBA" id="ARBA00023203"/>
    </source>
</evidence>
<keyword evidence="4 6" id="KW-0009">Actin-binding</keyword>
<dbReference type="PRINTS" id="PR00889">
    <property type="entry name" value="CALPONIN"/>
</dbReference>
<evidence type="ECO:0000313" key="9">
    <source>
        <dbReference type="RefSeq" id="XP_035698589.1"/>
    </source>
</evidence>
<keyword evidence="3 6" id="KW-0112">Calmodulin-binding</keyword>
<dbReference type="Pfam" id="PF00402">
    <property type="entry name" value="Calponin"/>
    <property type="match status" value="1"/>
</dbReference>
<evidence type="ECO:0000256" key="1">
    <source>
        <dbReference type="ARBA" id="ARBA00009631"/>
    </source>
</evidence>
<dbReference type="Gene3D" id="1.10.418.10">
    <property type="entry name" value="Calponin-like domain"/>
    <property type="match status" value="1"/>
</dbReference>
<protein>
    <recommendedName>
        <fullName evidence="6">Calponin</fullName>
    </recommendedName>
</protein>
<dbReference type="PROSITE" id="PS01052">
    <property type="entry name" value="CALPONIN_1"/>
    <property type="match status" value="1"/>
</dbReference>
<dbReference type="InterPro" id="IPR050606">
    <property type="entry name" value="Calponin-like"/>
</dbReference>
<gene>
    <name evidence="9" type="primary">LOC118431460</name>
</gene>
<keyword evidence="8" id="KW-1185">Reference proteome</keyword>
<dbReference type="InterPro" id="IPR003096">
    <property type="entry name" value="SM22_calponin"/>
</dbReference>
<dbReference type="GO" id="GO:0051015">
    <property type="term" value="F:actin filament binding"/>
    <property type="evidence" value="ECO:0000318"/>
    <property type="project" value="GO_Central"/>
</dbReference>
<dbReference type="GeneID" id="118431460"/>
<reference evidence="9" key="2">
    <citation type="submission" date="2025-08" db="UniProtKB">
        <authorList>
            <consortium name="RefSeq"/>
        </authorList>
    </citation>
    <scope>IDENTIFICATION</scope>
    <source>
        <strain evidence="9">S238N-H82</strain>
        <tissue evidence="9">Testes</tissue>
    </source>
</reference>
<dbReference type="GO" id="GO:0015629">
    <property type="term" value="C:actin cytoskeleton"/>
    <property type="evidence" value="ECO:0000318"/>
    <property type="project" value="GO_Central"/>
</dbReference>
<dbReference type="InterPro" id="IPR001715">
    <property type="entry name" value="CH_dom"/>
</dbReference>
<dbReference type="Proteomes" id="UP000001554">
    <property type="component" value="Chromosome 15"/>
</dbReference>
<feature type="domain" description="Calponin-homology (CH)" evidence="7">
    <location>
        <begin position="38"/>
        <end position="143"/>
    </location>
</feature>
<dbReference type="OrthoDB" id="21595at2759"/>
<dbReference type="Pfam" id="PF00307">
    <property type="entry name" value="CH"/>
    <property type="match status" value="1"/>
</dbReference>
<name>A0A9J7MDE7_BRAFL</name>
<keyword evidence="2" id="KW-0677">Repeat</keyword>
<dbReference type="OMA" id="CAPWISE"/>
<evidence type="ECO:0000256" key="6">
    <source>
        <dbReference type="RuleBase" id="RU361224"/>
    </source>
</evidence>
<dbReference type="PANTHER" id="PTHR47385:SF14">
    <property type="entry name" value="TRANSGELIN"/>
    <property type="match status" value="1"/>
</dbReference>
<dbReference type="GO" id="GO:0031032">
    <property type="term" value="P:actomyosin structure organization"/>
    <property type="evidence" value="ECO:0007669"/>
    <property type="project" value="InterPro"/>
</dbReference>
<accession>A0A9J7MDE7</accession>
<dbReference type="PROSITE" id="PS50021">
    <property type="entry name" value="CH"/>
    <property type="match status" value="1"/>
</dbReference>
<dbReference type="RefSeq" id="XP_035698589.1">
    <property type="nucleotide sequence ID" value="XM_035842696.1"/>
</dbReference>
<dbReference type="SMART" id="SM00033">
    <property type="entry name" value="CH"/>
    <property type="match status" value="1"/>
</dbReference>
<dbReference type="PANTHER" id="PTHR47385">
    <property type="entry name" value="CALPONIN"/>
    <property type="match status" value="1"/>
</dbReference>
<dbReference type="GO" id="GO:0007015">
    <property type="term" value="P:actin filament organization"/>
    <property type="evidence" value="ECO:0000318"/>
    <property type="project" value="GO_Central"/>
</dbReference>
<organism evidence="8 9">
    <name type="scientific">Branchiostoma floridae</name>
    <name type="common">Florida lancelet</name>
    <name type="synonym">Amphioxus</name>
    <dbReference type="NCBI Taxonomy" id="7739"/>
    <lineage>
        <taxon>Eukaryota</taxon>
        <taxon>Metazoa</taxon>
        <taxon>Chordata</taxon>
        <taxon>Cephalochordata</taxon>
        <taxon>Leptocardii</taxon>
        <taxon>Amphioxiformes</taxon>
        <taxon>Branchiostomatidae</taxon>
        <taxon>Branchiostoma</taxon>
    </lineage>
</organism>
<dbReference type="PROSITE" id="PS51122">
    <property type="entry name" value="CALPONIN_2"/>
    <property type="match status" value="1"/>
</dbReference>
<dbReference type="AlphaFoldDB" id="A0A9J7MDE7"/>